<comment type="caution">
    <text evidence="1">The sequence shown here is derived from an EMBL/GenBank/DDBJ whole genome shotgun (WGS) entry which is preliminary data.</text>
</comment>
<evidence type="ECO:0000313" key="1">
    <source>
        <dbReference type="EMBL" id="MDT8843145.1"/>
    </source>
</evidence>
<organism evidence="1 2">
    <name type="scientific">Paraburkholderia fungorum</name>
    <dbReference type="NCBI Taxonomy" id="134537"/>
    <lineage>
        <taxon>Bacteria</taxon>
        <taxon>Pseudomonadati</taxon>
        <taxon>Pseudomonadota</taxon>
        <taxon>Betaproteobacteria</taxon>
        <taxon>Burkholderiales</taxon>
        <taxon>Burkholderiaceae</taxon>
        <taxon>Paraburkholderia</taxon>
    </lineage>
</organism>
<dbReference type="RefSeq" id="WP_106354560.1">
    <property type="nucleotide sequence ID" value="NZ_CP157347.1"/>
</dbReference>
<dbReference type="Proteomes" id="UP001246473">
    <property type="component" value="Unassembled WGS sequence"/>
</dbReference>
<sequence length="95" mass="10170">MRAEQVLPDHVDRADINGVTVRKGTVAAFLANARVWTDPASTDAARAVAATDIVAALPALRAVGLFDVLEIRDVRLREWIDSSSCGSRRALGNAQ</sequence>
<evidence type="ECO:0008006" key="3">
    <source>
        <dbReference type="Google" id="ProtNLM"/>
    </source>
</evidence>
<proteinExistence type="predicted"/>
<accession>A0AAP5QG96</accession>
<protein>
    <recommendedName>
        <fullName evidence="3">Preprotein translocase subunit SecD</fullName>
    </recommendedName>
</protein>
<gene>
    <name evidence="1" type="ORF">ParKJ_37550</name>
</gene>
<dbReference type="EMBL" id="JANSLM010000022">
    <property type="protein sequence ID" value="MDT8843145.1"/>
    <property type="molecule type" value="Genomic_DNA"/>
</dbReference>
<reference evidence="1" key="1">
    <citation type="submission" date="2022-08" db="EMBL/GenBank/DDBJ databases">
        <authorList>
            <person name="Kim S.-J."/>
        </authorList>
    </citation>
    <scope>NUCLEOTIDE SEQUENCE</scope>
    <source>
        <strain evidence="1">KJ</strain>
    </source>
</reference>
<name>A0AAP5QG96_9BURK</name>
<dbReference type="AlphaFoldDB" id="A0AAP5QG96"/>
<evidence type="ECO:0000313" key="2">
    <source>
        <dbReference type="Proteomes" id="UP001246473"/>
    </source>
</evidence>